<dbReference type="InterPro" id="IPR052953">
    <property type="entry name" value="Ser-rich/MCO-related"/>
</dbReference>
<dbReference type="EMBL" id="QPFP01000190">
    <property type="protein sequence ID" value="TEB19472.1"/>
    <property type="molecule type" value="Genomic_DNA"/>
</dbReference>
<name>A0A4Y7SD29_COPMI</name>
<evidence type="ECO:0008006" key="5">
    <source>
        <dbReference type="Google" id="ProtNLM"/>
    </source>
</evidence>
<evidence type="ECO:0000313" key="4">
    <source>
        <dbReference type="Proteomes" id="UP000298030"/>
    </source>
</evidence>
<protein>
    <recommendedName>
        <fullName evidence="5">Cupredoxin</fullName>
    </recommendedName>
</protein>
<dbReference type="Gene3D" id="2.60.40.420">
    <property type="entry name" value="Cupredoxins - blue copper proteins"/>
    <property type="match status" value="1"/>
</dbReference>
<keyword evidence="4" id="KW-1185">Reference proteome</keyword>
<dbReference type="AlphaFoldDB" id="A0A4Y7SD29"/>
<keyword evidence="2" id="KW-0732">Signal</keyword>
<feature type="signal peptide" evidence="2">
    <location>
        <begin position="1"/>
        <end position="17"/>
    </location>
</feature>
<proteinExistence type="predicted"/>
<dbReference type="Proteomes" id="UP000298030">
    <property type="component" value="Unassembled WGS sequence"/>
</dbReference>
<evidence type="ECO:0000313" key="3">
    <source>
        <dbReference type="EMBL" id="TEB19472.1"/>
    </source>
</evidence>
<reference evidence="3 4" key="1">
    <citation type="journal article" date="2019" name="Nat. Ecol. Evol.">
        <title>Megaphylogeny resolves global patterns of mushroom evolution.</title>
        <authorList>
            <person name="Varga T."/>
            <person name="Krizsan K."/>
            <person name="Foldi C."/>
            <person name="Dima B."/>
            <person name="Sanchez-Garcia M."/>
            <person name="Sanchez-Ramirez S."/>
            <person name="Szollosi G.J."/>
            <person name="Szarkandi J.G."/>
            <person name="Papp V."/>
            <person name="Albert L."/>
            <person name="Andreopoulos W."/>
            <person name="Angelini C."/>
            <person name="Antonin V."/>
            <person name="Barry K.W."/>
            <person name="Bougher N.L."/>
            <person name="Buchanan P."/>
            <person name="Buyck B."/>
            <person name="Bense V."/>
            <person name="Catcheside P."/>
            <person name="Chovatia M."/>
            <person name="Cooper J."/>
            <person name="Damon W."/>
            <person name="Desjardin D."/>
            <person name="Finy P."/>
            <person name="Geml J."/>
            <person name="Haridas S."/>
            <person name="Hughes K."/>
            <person name="Justo A."/>
            <person name="Karasinski D."/>
            <person name="Kautmanova I."/>
            <person name="Kiss B."/>
            <person name="Kocsube S."/>
            <person name="Kotiranta H."/>
            <person name="LaButti K.M."/>
            <person name="Lechner B.E."/>
            <person name="Liimatainen K."/>
            <person name="Lipzen A."/>
            <person name="Lukacs Z."/>
            <person name="Mihaltcheva S."/>
            <person name="Morgado L.N."/>
            <person name="Niskanen T."/>
            <person name="Noordeloos M.E."/>
            <person name="Ohm R.A."/>
            <person name="Ortiz-Santana B."/>
            <person name="Ovrebo C."/>
            <person name="Racz N."/>
            <person name="Riley R."/>
            <person name="Savchenko A."/>
            <person name="Shiryaev A."/>
            <person name="Soop K."/>
            <person name="Spirin V."/>
            <person name="Szebenyi C."/>
            <person name="Tomsovsky M."/>
            <person name="Tulloss R.E."/>
            <person name="Uehling J."/>
            <person name="Grigoriev I.V."/>
            <person name="Vagvolgyi C."/>
            <person name="Papp T."/>
            <person name="Martin F.M."/>
            <person name="Miettinen O."/>
            <person name="Hibbett D.S."/>
            <person name="Nagy L.G."/>
        </authorList>
    </citation>
    <scope>NUCLEOTIDE SEQUENCE [LARGE SCALE GENOMIC DNA]</scope>
    <source>
        <strain evidence="3 4">FP101781</strain>
    </source>
</reference>
<dbReference type="PANTHER" id="PTHR34883:SF15">
    <property type="entry name" value="EXTRACELLULAR SERINE-RICH PROTEIN"/>
    <property type="match status" value="1"/>
</dbReference>
<feature type="compositionally biased region" description="Low complexity" evidence="1">
    <location>
        <begin position="147"/>
        <end position="183"/>
    </location>
</feature>
<dbReference type="STRING" id="71717.A0A4Y7SD29"/>
<dbReference type="InterPro" id="IPR008972">
    <property type="entry name" value="Cupredoxin"/>
</dbReference>
<evidence type="ECO:0000256" key="1">
    <source>
        <dbReference type="SAM" id="MobiDB-lite"/>
    </source>
</evidence>
<feature type="chain" id="PRO_5021467926" description="Cupredoxin" evidence="2">
    <location>
        <begin position="18"/>
        <end position="205"/>
    </location>
</feature>
<sequence length="205" mass="20849">MKYFGFLLASALPLALAYEYRVGVGKDETTGRKGMGFDPSVIHPQAGDSIVFEFRSGVHSAVQSSFDNPCVSNGGFNSGVFTVSDDLAVDAPGLPISRVLVNGTESLWFFDEAGGLCYRGAVLAVNPTAAQSEVVFKENAALPPKPATTTSPAASSTSGATATGTPTANSDNVSSGNNSNSSPGTVNTAWAAVMGALFGGLAVMA</sequence>
<gene>
    <name evidence="3" type="ORF">FA13DRAFT_1820944</name>
</gene>
<comment type="caution">
    <text evidence="3">The sequence shown here is derived from an EMBL/GenBank/DDBJ whole genome shotgun (WGS) entry which is preliminary data.</text>
</comment>
<dbReference type="PANTHER" id="PTHR34883">
    <property type="entry name" value="SERINE-RICH PROTEIN, PUTATIVE-RELATED-RELATED"/>
    <property type="match status" value="1"/>
</dbReference>
<dbReference type="OrthoDB" id="1921208at2759"/>
<accession>A0A4Y7SD29</accession>
<organism evidence="3 4">
    <name type="scientific">Coprinellus micaceus</name>
    <name type="common">Glistening ink-cap mushroom</name>
    <name type="synonym">Coprinus micaceus</name>
    <dbReference type="NCBI Taxonomy" id="71717"/>
    <lineage>
        <taxon>Eukaryota</taxon>
        <taxon>Fungi</taxon>
        <taxon>Dikarya</taxon>
        <taxon>Basidiomycota</taxon>
        <taxon>Agaricomycotina</taxon>
        <taxon>Agaricomycetes</taxon>
        <taxon>Agaricomycetidae</taxon>
        <taxon>Agaricales</taxon>
        <taxon>Agaricineae</taxon>
        <taxon>Psathyrellaceae</taxon>
        <taxon>Coprinellus</taxon>
    </lineage>
</organism>
<dbReference type="SUPFAM" id="SSF49503">
    <property type="entry name" value="Cupredoxins"/>
    <property type="match status" value="1"/>
</dbReference>
<feature type="region of interest" description="Disordered" evidence="1">
    <location>
        <begin position="143"/>
        <end position="183"/>
    </location>
</feature>
<evidence type="ECO:0000256" key="2">
    <source>
        <dbReference type="SAM" id="SignalP"/>
    </source>
</evidence>